<feature type="compositionally biased region" description="Basic and acidic residues" evidence="3">
    <location>
        <begin position="1"/>
        <end position="20"/>
    </location>
</feature>
<dbReference type="SMART" id="SM00360">
    <property type="entry name" value="RRM"/>
    <property type="match status" value="1"/>
</dbReference>
<dbReference type="EMBL" id="JAVRJZ010000002">
    <property type="protein sequence ID" value="KAK2726194.1"/>
    <property type="molecule type" value="Genomic_DNA"/>
</dbReference>
<dbReference type="InterPro" id="IPR035979">
    <property type="entry name" value="RBD_domain_sf"/>
</dbReference>
<dbReference type="Gene3D" id="3.30.70.330">
    <property type="match status" value="2"/>
</dbReference>
<dbReference type="Pfam" id="PF22976">
    <property type="entry name" value="RRM_10"/>
    <property type="match status" value="1"/>
</dbReference>
<feature type="compositionally biased region" description="Basic residues" evidence="3">
    <location>
        <begin position="29"/>
        <end position="40"/>
    </location>
</feature>
<dbReference type="InterPro" id="IPR055204">
    <property type="entry name" value="HNRNPL_RRM"/>
</dbReference>
<dbReference type="Pfam" id="PF13893">
    <property type="entry name" value="RRM_5"/>
    <property type="match status" value="1"/>
</dbReference>
<comment type="caution">
    <text evidence="5">The sequence shown here is derived from an EMBL/GenBank/DDBJ whole genome shotgun (WGS) entry which is preliminary data.</text>
</comment>
<evidence type="ECO:0000256" key="1">
    <source>
        <dbReference type="ARBA" id="ARBA00022884"/>
    </source>
</evidence>
<organism evidence="5 6">
    <name type="scientific">Artemia franciscana</name>
    <name type="common">Brine shrimp</name>
    <name type="synonym">Artemia sanfranciscana</name>
    <dbReference type="NCBI Taxonomy" id="6661"/>
    <lineage>
        <taxon>Eukaryota</taxon>
        <taxon>Metazoa</taxon>
        <taxon>Ecdysozoa</taxon>
        <taxon>Arthropoda</taxon>
        <taxon>Crustacea</taxon>
        <taxon>Branchiopoda</taxon>
        <taxon>Anostraca</taxon>
        <taxon>Artemiidae</taxon>
        <taxon>Artemia</taxon>
    </lineage>
</organism>
<evidence type="ECO:0000256" key="3">
    <source>
        <dbReference type="SAM" id="MobiDB-lite"/>
    </source>
</evidence>
<reference evidence="5" key="1">
    <citation type="submission" date="2023-07" db="EMBL/GenBank/DDBJ databases">
        <title>Chromosome-level genome assembly of Artemia franciscana.</title>
        <authorList>
            <person name="Jo E."/>
        </authorList>
    </citation>
    <scope>NUCLEOTIDE SEQUENCE</scope>
    <source>
        <tissue evidence="5">Whole body</tissue>
    </source>
</reference>
<accession>A0AA88LGP4</accession>
<evidence type="ECO:0000313" key="6">
    <source>
        <dbReference type="Proteomes" id="UP001187531"/>
    </source>
</evidence>
<gene>
    <name evidence="5" type="ORF">QYM36_000595</name>
</gene>
<keyword evidence="1 2" id="KW-0694">RNA-binding</keyword>
<evidence type="ECO:0000313" key="5">
    <source>
        <dbReference type="EMBL" id="KAK2726194.1"/>
    </source>
</evidence>
<feature type="region of interest" description="Disordered" evidence="3">
    <location>
        <begin position="1"/>
        <end position="40"/>
    </location>
</feature>
<sequence>MKVNPRKLEPSLSKKSDKPKINVTNVTEKKKKRQIRKRHLKSNNEPKSILAFSRSACLWIQGLDLRINNDHLFNVFSIYGYVKRVIIVEDCGEAVVEMAHEQGARNAATSLNGMQFFSKSLEISIMNNQHLFMDSFSDHHRWKEKTFTSSIFRKWSRQNVVTDTIFIHSVPDFLEEPMIREVFKFKNLPQPNYINFYSSTNTGSIRVKSEKEALEAIAILNNIPLFVDTTDGIFRLKLDFKFNRQAKNLNNLNHVLSNLRLD</sequence>
<keyword evidence="6" id="KW-1185">Reference proteome</keyword>
<protein>
    <recommendedName>
        <fullName evidence="4">RRM domain-containing protein</fullName>
    </recommendedName>
</protein>
<dbReference type="SUPFAM" id="SSF54928">
    <property type="entry name" value="RNA-binding domain, RBD"/>
    <property type="match status" value="1"/>
</dbReference>
<evidence type="ECO:0000259" key="4">
    <source>
        <dbReference type="PROSITE" id="PS50102"/>
    </source>
</evidence>
<dbReference type="AlphaFoldDB" id="A0AA88LGP4"/>
<feature type="domain" description="RRM" evidence="4">
    <location>
        <begin position="56"/>
        <end position="128"/>
    </location>
</feature>
<dbReference type="InterPro" id="IPR000504">
    <property type="entry name" value="RRM_dom"/>
</dbReference>
<dbReference type="Proteomes" id="UP001187531">
    <property type="component" value="Unassembled WGS sequence"/>
</dbReference>
<proteinExistence type="predicted"/>
<dbReference type="InterPro" id="IPR012677">
    <property type="entry name" value="Nucleotide-bd_a/b_plait_sf"/>
</dbReference>
<dbReference type="PROSITE" id="PS50102">
    <property type="entry name" value="RRM"/>
    <property type="match status" value="1"/>
</dbReference>
<dbReference type="GO" id="GO:0003723">
    <property type="term" value="F:RNA binding"/>
    <property type="evidence" value="ECO:0007669"/>
    <property type="project" value="UniProtKB-UniRule"/>
</dbReference>
<evidence type="ECO:0000256" key="2">
    <source>
        <dbReference type="PROSITE-ProRule" id="PRU00176"/>
    </source>
</evidence>
<name>A0AA88LGP4_ARTSF</name>